<name>A0A4R6TUJ0_9BACI</name>
<feature type="signal peptide" evidence="2">
    <location>
        <begin position="1"/>
        <end position="28"/>
    </location>
</feature>
<comment type="caution">
    <text evidence="3">The sequence shown here is derived from an EMBL/GenBank/DDBJ whole genome shotgun (WGS) entry which is preliminary data.</text>
</comment>
<accession>A0A4R6TUJ0</accession>
<evidence type="ECO:0000313" key="4">
    <source>
        <dbReference type="Proteomes" id="UP000295632"/>
    </source>
</evidence>
<dbReference type="AlphaFoldDB" id="A0A4R6TUJ0"/>
<dbReference type="EMBL" id="SNYJ01000013">
    <property type="protein sequence ID" value="TDQ37400.1"/>
    <property type="molecule type" value="Genomic_DNA"/>
</dbReference>
<organism evidence="3 4">
    <name type="scientific">Aureibacillus halotolerans</name>
    <dbReference type="NCBI Taxonomy" id="1508390"/>
    <lineage>
        <taxon>Bacteria</taxon>
        <taxon>Bacillati</taxon>
        <taxon>Bacillota</taxon>
        <taxon>Bacilli</taxon>
        <taxon>Bacillales</taxon>
        <taxon>Bacillaceae</taxon>
        <taxon>Aureibacillus</taxon>
    </lineage>
</organism>
<feature type="compositionally biased region" description="Acidic residues" evidence="1">
    <location>
        <begin position="44"/>
        <end position="58"/>
    </location>
</feature>
<keyword evidence="2" id="KW-0732">Signal</keyword>
<protein>
    <submittedName>
        <fullName evidence="3">Uncharacterized protein DUF4309</fullName>
    </submittedName>
</protein>
<feature type="chain" id="PRO_5020862629" evidence="2">
    <location>
        <begin position="29"/>
        <end position="198"/>
    </location>
</feature>
<dbReference type="PROSITE" id="PS51257">
    <property type="entry name" value="PROKAR_LIPOPROTEIN"/>
    <property type="match status" value="1"/>
</dbReference>
<dbReference type="InterPro" id="IPR025453">
    <property type="entry name" value="DUF4309"/>
</dbReference>
<sequence length="198" mass="21731">MKGRMLLKATILLCTLLFCVVLTGCQQAASLPPVAETDASQNAAEEENSSPETTEELEDKNEDLLKQMYDDAGNGQLNGQSLASDTSMSTVEQQLGNGTLDETSDYTILSFTDKHITYYFDKSSEKATMISSMQPELKDLSIEAVVETLGPSSDKLPVPGDTYVFRQIYTLDDYTLSFVYNAEDGIIRAVELSKHSKA</sequence>
<gene>
    <name evidence="3" type="ORF">EV213_11334</name>
</gene>
<reference evidence="3 4" key="1">
    <citation type="submission" date="2019-03" db="EMBL/GenBank/DDBJ databases">
        <title>Genomic Encyclopedia of Type Strains, Phase IV (KMG-IV): sequencing the most valuable type-strain genomes for metagenomic binning, comparative biology and taxonomic classification.</title>
        <authorList>
            <person name="Goeker M."/>
        </authorList>
    </citation>
    <scope>NUCLEOTIDE SEQUENCE [LARGE SCALE GENOMIC DNA]</scope>
    <source>
        <strain evidence="3 4">DSM 28697</strain>
    </source>
</reference>
<keyword evidence="4" id="KW-1185">Reference proteome</keyword>
<feature type="region of interest" description="Disordered" evidence="1">
    <location>
        <begin position="36"/>
        <end position="58"/>
    </location>
</feature>
<dbReference type="Proteomes" id="UP000295632">
    <property type="component" value="Unassembled WGS sequence"/>
</dbReference>
<evidence type="ECO:0000313" key="3">
    <source>
        <dbReference type="EMBL" id="TDQ37400.1"/>
    </source>
</evidence>
<proteinExistence type="predicted"/>
<dbReference type="Pfam" id="PF14172">
    <property type="entry name" value="DUF4309"/>
    <property type="match status" value="1"/>
</dbReference>
<evidence type="ECO:0000256" key="2">
    <source>
        <dbReference type="SAM" id="SignalP"/>
    </source>
</evidence>
<evidence type="ECO:0000256" key="1">
    <source>
        <dbReference type="SAM" id="MobiDB-lite"/>
    </source>
</evidence>